<dbReference type="EMBL" id="HG315671">
    <property type="protein sequence ID" value="CDF80893.1"/>
    <property type="molecule type" value="Genomic_DNA"/>
</dbReference>
<keyword evidence="3 8" id="KW-0479">Metal-binding</keyword>
<dbReference type="InterPro" id="IPR034904">
    <property type="entry name" value="FSCA_dom_sf"/>
</dbReference>
<dbReference type="GO" id="GO:0016887">
    <property type="term" value="F:ATP hydrolysis activity"/>
    <property type="evidence" value="ECO:0007669"/>
    <property type="project" value="UniProtKB-UniRule"/>
</dbReference>
<dbReference type="GO" id="GO:0051539">
    <property type="term" value="F:4 iron, 4 sulfur cluster binding"/>
    <property type="evidence" value="ECO:0007669"/>
    <property type="project" value="TreeGrafter"/>
</dbReference>
<feature type="domain" description="MIP18 family-like" evidence="9">
    <location>
        <begin position="5"/>
        <end position="59"/>
    </location>
</feature>
<dbReference type="AlphaFoldDB" id="T2KQV4"/>
<dbReference type="Pfam" id="PF10609">
    <property type="entry name" value="ParA"/>
    <property type="match status" value="1"/>
</dbReference>
<dbReference type="PROSITE" id="PS01215">
    <property type="entry name" value="MRP"/>
    <property type="match status" value="1"/>
</dbReference>
<evidence type="ECO:0000256" key="2">
    <source>
        <dbReference type="ARBA" id="ARBA00008205"/>
    </source>
</evidence>
<dbReference type="SUPFAM" id="SSF117916">
    <property type="entry name" value="Fe-S cluster assembly (FSCA) domain-like"/>
    <property type="match status" value="1"/>
</dbReference>
<dbReference type="InterPro" id="IPR000808">
    <property type="entry name" value="Mrp-like_CS"/>
</dbReference>
<dbReference type="InterPro" id="IPR033756">
    <property type="entry name" value="YlxH/NBP35"/>
</dbReference>
<sequence length="378" mass="40783">MKIQKEDVFKALQTITVPGEGQNMVDSGAVKNVIVFGDEVVVDITIANPSLQAKKRTEVDILKTIHELVYEKAKIKVNLKVDAPAAKPKNEIKGKQIPGIKNIVAVASGKGGVGKSTVTANLAVTLAKMGFKVGVLDADIYGPSMPIMFDVEAERPLSVTIDGKAKMKPVENYGVKVLSIGFFTKPDQAVVWRGPMAAKALNQMIFDAHWGELDFLLLDLPPGTGDIHLSIMQSLPITGAVVVSTPQNVALADAKKGVAMFQQESINVPVLGIIENMAYFTPEELPDNKYYIFGKEGAKHLAEDLNVPFLGELPLVQSIREAGDVGRPAALQTATILEKSFEKLTQNVVEEVVRRNDDLPPTEAIKITTMAGCSSVKK</sequence>
<evidence type="ECO:0000256" key="5">
    <source>
        <dbReference type="ARBA" id="ARBA00022840"/>
    </source>
</evidence>
<comment type="subunit">
    <text evidence="8">Homodimer.</text>
</comment>
<evidence type="ECO:0000313" key="10">
    <source>
        <dbReference type="EMBL" id="CDF80893.1"/>
    </source>
</evidence>
<accession>T2KQV4</accession>
<comment type="function">
    <text evidence="8">Binds and transfers iron-sulfur (Fe-S) clusters to target apoproteins. Can hydrolyze ATP.</text>
</comment>
<dbReference type="Proteomes" id="UP000016160">
    <property type="component" value="Chromosome"/>
</dbReference>
<keyword evidence="4 8" id="KW-0547">Nucleotide-binding</keyword>
<dbReference type="GO" id="GO:0046872">
    <property type="term" value="F:metal ion binding"/>
    <property type="evidence" value="ECO:0007669"/>
    <property type="project" value="UniProtKB-KW"/>
</dbReference>
<dbReference type="GO" id="GO:0005524">
    <property type="term" value="F:ATP binding"/>
    <property type="evidence" value="ECO:0007669"/>
    <property type="project" value="UniProtKB-UniRule"/>
</dbReference>
<organism evidence="10 11">
    <name type="scientific">Formosa agariphila (strain DSM 15362 / KCTC 12365 / LMG 23005 / KMM 3901 / M-2Alg 35-1)</name>
    <dbReference type="NCBI Taxonomy" id="1347342"/>
    <lineage>
        <taxon>Bacteria</taxon>
        <taxon>Pseudomonadati</taxon>
        <taxon>Bacteroidota</taxon>
        <taxon>Flavobacteriia</taxon>
        <taxon>Flavobacteriales</taxon>
        <taxon>Flavobacteriaceae</taxon>
        <taxon>Formosa</taxon>
    </lineage>
</organism>
<dbReference type="Gene3D" id="3.30.300.130">
    <property type="entry name" value="Fe-S cluster assembly (FSCA)"/>
    <property type="match status" value="1"/>
</dbReference>
<dbReference type="OrthoDB" id="9809679at2"/>
<dbReference type="InterPro" id="IPR044304">
    <property type="entry name" value="NUBPL-like"/>
</dbReference>
<dbReference type="eggNOG" id="COG0489">
    <property type="taxonomic scope" value="Bacteria"/>
</dbReference>
<dbReference type="InterPro" id="IPR002744">
    <property type="entry name" value="MIP18-like"/>
</dbReference>
<dbReference type="Pfam" id="PF01883">
    <property type="entry name" value="FeS_assembly_P"/>
    <property type="match status" value="1"/>
</dbReference>
<evidence type="ECO:0000313" key="11">
    <source>
        <dbReference type="Proteomes" id="UP000016160"/>
    </source>
</evidence>
<comment type="similarity">
    <text evidence="1">In the N-terminal section; belongs to the MIP18 family.</text>
</comment>
<name>T2KQV4_FORAG</name>
<dbReference type="RefSeq" id="WP_038532240.1">
    <property type="nucleotide sequence ID" value="NZ_HG315671.1"/>
</dbReference>
<evidence type="ECO:0000256" key="3">
    <source>
        <dbReference type="ARBA" id="ARBA00022723"/>
    </source>
</evidence>
<evidence type="ECO:0000256" key="4">
    <source>
        <dbReference type="ARBA" id="ARBA00022741"/>
    </source>
</evidence>
<keyword evidence="7 8" id="KW-0411">Iron-sulfur</keyword>
<dbReference type="PATRIC" id="fig|1347342.6.peg.3209"/>
<keyword evidence="11" id="KW-1185">Reference proteome</keyword>
<dbReference type="GO" id="GO:0140663">
    <property type="term" value="F:ATP-dependent FeS chaperone activity"/>
    <property type="evidence" value="ECO:0007669"/>
    <property type="project" value="InterPro"/>
</dbReference>
<dbReference type="HAMAP" id="MF_02040">
    <property type="entry name" value="Mrp_NBP35"/>
    <property type="match status" value="1"/>
</dbReference>
<dbReference type="SUPFAM" id="SSF52540">
    <property type="entry name" value="P-loop containing nucleoside triphosphate hydrolases"/>
    <property type="match status" value="1"/>
</dbReference>
<dbReference type="HOGENOM" id="CLU_024839_0_0_10"/>
<keyword evidence="6 8" id="KW-0408">Iron</keyword>
<dbReference type="GO" id="GO:0016226">
    <property type="term" value="P:iron-sulfur cluster assembly"/>
    <property type="evidence" value="ECO:0007669"/>
    <property type="project" value="InterPro"/>
</dbReference>
<reference evidence="10 11" key="1">
    <citation type="journal article" date="2013" name="Appl. Environ. Microbiol.">
        <title>The genome of the alga-associated marine flavobacterium Formosa agariphila KMM 3901T reveals a broad potential for degradation of algal polysaccharides.</title>
        <authorList>
            <person name="Mann A.J."/>
            <person name="Hahnke R.L."/>
            <person name="Huang S."/>
            <person name="Werner J."/>
            <person name="Xing P."/>
            <person name="Barbeyron T."/>
            <person name="Huettel B."/>
            <person name="Stueber K."/>
            <person name="Reinhardt R."/>
            <person name="Harder J."/>
            <person name="Gloeckner F.O."/>
            <person name="Amann R.I."/>
            <person name="Teeling H."/>
        </authorList>
    </citation>
    <scope>NUCLEOTIDE SEQUENCE [LARGE SCALE GENOMIC DNA]</scope>
    <source>
        <strain evidence="11">DSM 15362 / KCTC 12365 / LMG 23005 / KMM 3901</strain>
    </source>
</reference>
<dbReference type="PANTHER" id="PTHR42961:SF2">
    <property type="entry name" value="IRON-SULFUR PROTEIN NUBPL"/>
    <property type="match status" value="1"/>
</dbReference>
<gene>
    <name evidence="10" type="ORF">BN863_31810</name>
</gene>
<dbReference type="FunFam" id="3.40.50.300:FF:001119">
    <property type="entry name" value="Iron-sulfur cluster carrier protein"/>
    <property type="match status" value="1"/>
</dbReference>
<protein>
    <recommendedName>
        <fullName evidence="8">Iron-sulfur cluster carrier protein</fullName>
    </recommendedName>
</protein>
<feature type="binding site" evidence="8">
    <location>
        <begin position="109"/>
        <end position="116"/>
    </location>
    <ligand>
        <name>ATP</name>
        <dbReference type="ChEBI" id="CHEBI:30616"/>
    </ligand>
</feature>
<evidence type="ECO:0000259" key="9">
    <source>
        <dbReference type="Pfam" id="PF01883"/>
    </source>
</evidence>
<proteinExistence type="inferred from homology"/>
<dbReference type="InterPro" id="IPR019591">
    <property type="entry name" value="Mrp/NBP35_ATP-bd"/>
</dbReference>
<comment type="similarity">
    <text evidence="2">In the C-terminal section; belongs to the Mrp/NBP35 ATP-binding proteins family.</text>
</comment>
<comment type="similarity">
    <text evidence="8">Belongs to the Mrp/NBP35 ATP-binding proteins family.</text>
</comment>
<evidence type="ECO:0000256" key="8">
    <source>
        <dbReference type="HAMAP-Rule" id="MF_02040"/>
    </source>
</evidence>
<keyword evidence="8" id="KW-0378">Hydrolase</keyword>
<dbReference type="STRING" id="1347342.BN863_31810"/>
<evidence type="ECO:0000256" key="1">
    <source>
        <dbReference type="ARBA" id="ARBA00007352"/>
    </source>
</evidence>
<dbReference type="Gene3D" id="3.40.50.300">
    <property type="entry name" value="P-loop containing nucleotide triphosphate hydrolases"/>
    <property type="match status" value="1"/>
</dbReference>
<keyword evidence="5 8" id="KW-0067">ATP-binding</keyword>
<evidence type="ECO:0000256" key="6">
    <source>
        <dbReference type="ARBA" id="ARBA00023004"/>
    </source>
</evidence>
<dbReference type="InterPro" id="IPR027417">
    <property type="entry name" value="P-loop_NTPase"/>
</dbReference>
<dbReference type="PANTHER" id="PTHR42961">
    <property type="entry name" value="IRON-SULFUR PROTEIN NUBPL"/>
    <property type="match status" value="1"/>
</dbReference>
<evidence type="ECO:0000256" key="7">
    <source>
        <dbReference type="ARBA" id="ARBA00023014"/>
    </source>
</evidence>
<dbReference type="CDD" id="cd02037">
    <property type="entry name" value="Mrp_NBP35"/>
    <property type="match status" value="1"/>
</dbReference>